<dbReference type="Gene3D" id="3.40.50.1820">
    <property type="entry name" value="alpha/beta hydrolase"/>
    <property type="match status" value="1"/>
</dbReference>
<evidence type="ECO:0000313" key="2">
    <source>
        <dbReference type="EMBL" id="KIY97202.1"/>
    </source>
</evidence>
<evidence type="ECO:0000313" key="3">
    <source>
        <dbReference type="Proteomes" id="UP000054498"/>
    </source>
</evidence>
<dbReference type="KEGG" id="mng:MNEG_10759"/>
<feature type="compositionally biased region" description="Gly residues" evidence="1">
    <location>
        <begin position="253"/>
        <end position="270"/>
    </location>
</feature>
<protein>
    <recommendedName>
        <fullName evidence="4">KANL3/Tex30 alpha/beta hydrolase-like domain-containing protein</fullName>
    </recommendedName>
</protein>
<dbReference type="OrthoDB" id="547877at2759"/>
<evidence type="ECO:0000256" key="1">
    <source>
        <dbReference type="SAM" id="MobiDB-lite"/>
    </source>
</evidence>
<dbReference type="RefSeq" id="XP_013896222.1">
    <property type="nucleotide sequence ID" value="XM_014040768.1"/>
</dbReference>
<accession>A0A0D2JBX7</accession>
<gene>
    <name evidence="2" type="ORF">MNEG_10759</name>
</gene>
<dbReference type="Proteomes" id="UP000054498">
    <property type="component" value="Unassembled WGS sequence"/>
</dbReference>
<reference evidence="2 3" key="1">
    <citation type="journal article" date="2013" name="BMC Genomics">
        <title>Reconstruction of the lipid metabolism for the microalga Monoraphidium neglectum from its genome sequence reveals characteristics suitable for biofuel production.</title>
        <authorList>
            <person name="Bogen C."/>
            <person name="Al-Dilaimi A."/>
            <person name="Albersmeier A."/>
            <person name="Wichmann J."/>
            <person name="Grundmann M."/>
            <person name="Rupp O."/>
            <person name="Lauersen K.J."/>
            <person name="Blifernez-Klassen O."/>
            <person name="Kalinowski J."/>
            <person name="Goesmann A."/>
            <person name="Mussgnug J.H."/>
            <person name="Kruse O."/>
        </authorList>
    </citation>
    <scope>NUCLEOTIDE SEQUENCE [LARGE SCALE GENOMIC DNA]</scope>
    <source>
        <strain evidence="2 3">SAG 48.87</strain>
    </source>
</reference>
<dbReference type="GeneID" id="25727953"/>
<feature type="region of interest" description="Disordered" evidence="1">
    <location>
        <begin position="241"/>
        <end position="307"/>
    </location>
</feature>
<feature type="compositionally biased region" description="Low complexity" evidence="1">
    <location>
        <begin position="284"/>
        <end position="307"/>
    </location>
</feature>
<keyword evidence="3" id="KW-1185">Reference proteome</keyword>
<sequence>MCARRPPSHARRAGFVVVRDAGPAAPEVRRQRVFEKALDAAATSPFARLAPRWVLAGLGAGARVAAVVGARARSSVVAQVLVAYPLAAPMPTIKGSQMPDSCMPLLRVSVPTLLVAGDADAACPVAALRTAVRAMASPDVRLVVAQGVDGSLSAPGAEPPGPVSAPLAAALAAAVLEFVAAAAAGRLDTCGLQRAKGPDDGPPAGGGLAALQAAHVRMQEEDALAYQQGPSGLLPAEGEEAVAGPAAVPPPSGGGGAAVGHTSGSGGGAAEGATADAQRREQEAPAGGAAQQSEAGQAAAEGDAMAE</sequence>
<organism evidence="2 3">
    <name type="scientific">Monoraphidium neglectum</name>
    <dbReference type="NCBI Taxonomy" id="145388"/>
    <lineage>
        <taxon>Eukaryota</taxon>
        <taxon>Viridiplantae</taxon>
        <taxon>Chlorophyta</taxon>
        <taxon>core chlorophytes</taxon>
        <taxon>Chlorophyceae</taxon>
        <taxon>CS clade</taxon>
        <taxon>Sphaeropleales</taxon>
        <taxon>Selenastraceae</taxon>
        <taxon>Monoraphidium</taxon>
    </lineage>
</organism>
<proteinExistence type="predicted"/>
<dbReference type="EMBL" id="KK102667">
    <property type="protein sequence ID" value="KIY97202.1"/>
    <property type="molecule type" value="Genomic_DNA"/>
</dbReference>
<dbReference type="STRING" id="145388.A0A0D2JBX7"/>
<dbReference type="SUPFAM" id="SSF53474">
    <property type="entry name" value="alpha/beta-Hydrolases"/>
    <property type="match status" value="1"/>
</dbReference>
<evidence type="ECO:0008006" key="4">
    <source>
        <dbReference type="Google" id="ProtNLM"/>
    </source>
</evidence>
<name>A0A0D2JBX7_9CHLO</name>
<dbReference type="InterPro" id="IPR029058">
    <property type="entry name" value="AB_hydrolase_fold"/>
</dbReference>
<dbReference type="AlphaFoldDB" id="A0A0D2JBX7"/>